<comment type="caution">
    <text evidence="1">The sequence shown here is derived from an EMBL/GenBank/DDBJ whole genome shotgun (WGS) entry which is preliminary data.</text>
</comment>
<evidence type="ECO:0008006" key="3">
    <source>
        <dbReference type="Google" id="ProtNLM"/>
    </source>
</evidence>
<gene>
    <name evidence="1" type="ORF">EV650_0623</name>
</gene>
<keyword evidence="2" id="KW-1185">Reference proteome</keyword>
<organism evidence="1 2">
    <name type="scientific">Kribbella kalugense</name>
    <dbReference type="NCBI Taxonomy" id="2512221"/>
    <lineage>
        <taxon>Bacteria</taxon>
        <taxon>Bacillati</taxon>
        <taxon>Actinomycetota</taxon>
        <taxon>Actinomycetes</taxon>
        <taxon>Propionibacteriales</taxon>
        <taxon>Kribbellaceae</taxon>
        <taxon>Kribbella</taxon>
    </lineage>
</organism>
<sequence>MSDVVSEAAQVLVPLLAAGASTAVEEASKEAGKEFAHAVGSVVERIGKRLRGAPKTTELAATLQACVDDDTIKLADLKEIVRLSRARVGDTHVKVTGDNAKVLTDPIFNDPVTFN</sequence>
<dbReference type="AlphaFoldDB" id="A0A4R7ZUL2"/>
<accession>A0A4R7ZUL2</accession>
<dbReference type="EMBL" id="SODF01000001">
    <property type="protein sequence ID" value="TDW21793.1"/>
    <property type="molecule type" value="Genomic_DNA"/>
</dbReference>
<protein>
    <recommendedName>
        <fullName evidence="3">RHIM domain-containing protein</fullName>
    </recommendedName>
</protein>
<evidence type="ECO:0000313" key="1">
    <source>
        <dbReference type="EMBL" id="TDW21793.1"/>
    </source>
</evidence>
<reference evidence="1 2" key="1">
    <citation type="submission" date="2019-03" db="EMBL/GenBank/DDBJ databases">
        <title>Genomic Encyclopedia of Type Strains, Phase III (KMG-III): the genomes of soil and plant-associated and newly described type strains.</title>
        <authorList>
            <person name="Whitman W."/>
        </authorList>
    </citation>
    <scope>NUCLEOTIDE SEQUENCE [LARGE SCALE GENOMIC DNA]</scope>
    <source>
        <strain evidence="1 2">VKM Ac-2570</strain>
    </source>
</reference>
<proteinExistence type="predicted"/>
<evidence type="ECO:0000313" key="2">
    <source>
        <dbReference type="Proteomes" id="UP000295447"/>
    </source>
</evidence>
<dbReference type="Proteomes" id="UP000295447">
    <property type="component" value="Unassembled WGS sequence"/>
</dbReference>
<dbReference type="RefSeq" id="WP_134115112.1">
    <property type="nucleotide sequence ID" value="NZ_SODF01000001.1"/>
</dbReference>
<name>A0A4R7ZUL2_9ACTN</name>